<keyword evidence="2 8" id="KW-0812">Transmembrane</keyword>
<dbReference type="AlphaFoldDB" id="A0AAJ0FDX2"/>
<gene>
    <name evidence="9" type="ORF">QBC47DRAFT_338200</name>
</gene>
<feature type="transmembrane region" description="Helical" evidence="8">
    <location>
        <begin position="39"/>
        <end position="62"/>
    </location>
</feature>
<keyword evidence="6" id="KW-0325">Glycoprotein</keyword>
<comment type="caution">
    <text evidence="9">The sequence shown here is derived from an EMBL/GenBank/DDBJ whole genome shotgun (WGS) entry which is preliminary data.</text>
</comment>
<keyword evidence="10" id="KW-1185">Reference proteome</keyword>
<evidence type="ECO:0000313" key="9">
    <source>
        <dbReference type="EMBL" id="KAK1759778.1"/>
    </source>
</evidence>
<evidence type="ECO:0000256" key="8">
    <source>
        <dbReference type="SAM" id="Phobius"/>
    </source>
</evidence>
<reference evidence="9" key="1">
    <citation type="submission" date="2023-06" db="EMBL/GenBank/DDBJ databases">
        <title>Genome-scale phylogeny and comparative genomics of the fungal order Sordariales.</title>
        <authorList>
            <consortium name="Lawrence Berkeley National Laboratory"/>
            <person name="Hensen N."/>
            <person name="Bonometti L."/>
            <person name="Westerberg I."/>
            <person name="Brannstrom I.O."/>
            <person name="Guillou S."/>
            <person name="Cros-Aarteil S."/>
            <person name="Calhoun S."/>
            <person name="Haridas S."/>
            <person name="Kuo A."/>
            <person name="Mondo S."/>
            <person name="Pangilinan J."/>
            <person name="Riley R."/>
            <person name="Labutti K."/>
            <person name="Andreopoulos B."/>
            <person name="Lipzen A."/>
            <person name="Chen C."/>
            <person name="Yanf M."/>
            <person name="Daum C."/>
            <person name="Ng V."/>
            <person name="Clum A."/>
            <person name="Steindorff A."/>
            <person name="Ohm R."/>
            <person name="Martin F."/>
            <person name="Silar P."/>
            <person name="Natvig D."/>
            <person name="Lalanne C."/>
            <person name="Gautier V."/>
            <person name="Ament-Velasquez S.L."/>
            <person name="Kruys A."/>
            <person name="Hutchinson M.I."/>
            <person name="Powell A.J."/>
            <person name="Barry K."/>
            <person name="Miller A.N."/>
            <person name="Grigoriev I.V."/>
            <person name="Debuchy R."/>
            <person name="Gladieux P."/>
            <person name="Thoren M.H."/>
            <person name="Johannesson H."/>
        </authorList>
    </citation>
    <scope>NUCLEOTIDE SEQUENCE</scope>
    <source>
        <strain evidence="9">PSN4</strain>
    </source>
</reference>
<keyword evidence="5 8" id="KW-0472">Membrane</keyword>
<evidence type="ECO:0000256" key="1">
    <source>
        <dbReference type="ARBA" id="ARBA00004167"/>
    </source>
</evidence>
<accession>A0AAJ0FDX2</accession>
<dbReference type="GO" id="GO:0043386">
    <property type="term" value="P:mycotoxin biosynthetic process"/>
    <property type="evidence" value="ECO:0007669"/>
    <property type="project" value="InterPro"/>
</dbReference>
<evidence type="ECO:0000256" key="5">
    <source>
        <dbReference type="ARBA" id="ARBA00023136"/>
    </source>
</evidence>
<evidence type="ECO:0000313" key="10">
    <source>
        <dbReference type="Proteomes" id="UP001239445"/>
    </source>
</evidence>
<dbReference type="InterPro" id="IPR021765">
    <property type="entry name" value="UstYa-like"/>
</dbReference>
<dbReference type="Pfam" id="PF11807">
    <property type="entry name" value="UstYa"/>
    <property type="match status" value="1"/>
</dbReference>
<dbReference type="Proteomes" id="UP001239445">
    <property type="component" value="Unassembled WGS sequence"/>
</dbReference>
<organism evidence="9 10">
    <name type="scientific">Echria macrotheca</name>
    <dbReference type="NCBI Taxonomy" id="438768"/>
    <lineage>
        <taxon>Eukaryota</taxon>
        <taxon>Fungi</taxon>
        <taxon>Dikarya</taxon>
        <taxon>Ascomycota</taxon>
        <taxon>Pezizomycotina</taxon>
        <taxon>Sordariomycetes</taxon>
        <taxon>Sordariomycetidae</taxon>
        <taxon>Sordariales</taxon>
        <taxon>Schizotheciaceae</taxon>
        <taxon>Echria</taxon>
    </lineage>
</organism>
<name>A0AAJ0FDX2_9PEZI</name>
<comment type="similarity">
    <text evidence="7">Belongs to the ustYa family.</text>
</comment>
<comment type="subcellular location">
    <subcellularLocation>
        <location evidence="1">Membrane</location>
        <topology evidence="1">Single-pass membrane protein</topology>
    </subcellularLocation>
</comment>
<keyword evidence="4" id="KW-0843">Virulence</keyword>
<evidence type="ECO:0000256" key="7">
    <source>
        <dbReference type="ARBA" id="ARBA00035112"/>
    </source>
</evidence>
<evidence type="ECO:0000256" key="4">
    <source>
        <dbReference type="ARBA" id="ARBA00023026"/>
    </source>
</evidence>
<evidence type="ECO:0000256" key="2">
    <source>
        <dbReference type="ARBA" id="ARBA00022692"/>
    </source>
</evidence>
<dbReference type="EMBL" id="MU839828">
    <property type="protein sequence ID" value="KAK1759778.1"/>
    <property type="molecule type" value="Genomic_DNA"/>
</dbReference>
<dbReference type="PANTHER" id="PTHR33365">
    <property type="entry name" value="YALI0B05434P"/>
    <property type="match status" value="1"/>
</dbReference>
<evidence type="ECO:0000256" key="3">
    <source>
        <dbReference type="ARBA" id="ARBA00022989"/>
    </source>
</evidence>
<dbReference type="PANTHER" id="PTHR33365:SF14">
    <property type="entry name" value="TAT PATHWAY SIGNAL SEQUENCE"/>
    <property type="match status" value="1"/>
</dbReference>
<protein>
    <submittedName>
        <fullName evidence="9">Uncharacterized protein</fullName>
    </submittedName>
</protein>
<dbReference type="GO" id="GO:0016020">
    <property type="term" value="C:membrane"/>
    <property type="evidence" value="ECO:0007669"/>
    <property type="project" value="UniProtKB-SubCell"/>
</dbReference>
<sequence length="315" mass="35684">MNDKSTEYSPLGSTDEDRSLLDTDSAYGYLRRQRAPRPWLIIANILLFCISILSLAISATLFHEAGGLSLGLFPTKNRLLKATSQPSPILDRITIALLTKRMNGTLLDPNPSIYRLPPSPAVDSAWDRIQTRNPIAISRADILRLNKNPSDAARFPSSWGYGPDDGYIAKIDVFHQIHCLNTLRKHLVFNYPYYFPPSSSSSSSSHQFAELHVSHCVETLLENLMCTANVDLYTHFWMDAQEHAFPDFNIDHKCRDFDAVLAFQEEHSVPVEKFAEVRRPEDYEVHVMSHEFKEVLGWYADGNRDGLEEGEGEIA</sequence>
<proteinExistence type="inferred from homology"/>
<keyword evidence="3 8" id="KW-1133">Transmembrane helix</keyword>
<evidence type="ECO:0000256" key="6">
    <source>
        <dbReference type="ARBA" id="ARBA00023180"/>
    </source>
</evidence>